<reference evidence="3" key="1">
    <citation type="submission" date="2014-04" db="EMBL/GenBank/DDBJ databases">
        <title>Evolutionary Origins and Diversification of the Mycorrhizal Mutualists.</title>
        <authorList>
            <consortium name="DOE Joint Genome Institute"/>
            <consortium name="Mycorrhizal Genomics Consortium"/>
            <person name="Kohler A."/>
            <person name="Kuo A."/>
            <person name="Nagy L.G."/>
            <person name="Floudas D."/>
            <person name="Copeland A."/>
            <person name="Barry K.W."/>
            <person name="Cichocki N."/>
            <person name="Veneault-Fourrey C."/>
            <person name="LaButti K."/>
            <person name="Lindquist E.A."/>
            <person name="Lipzen A."/>
            <person name="Lundell T."/>
            <person name="Morin E."/>
            <person name="Murat C."/>
            <person name="Riley R."/>
            <person name="Ohm R."/>
            <person name="Sun H."/>
            <person name="Tunlid A."/>
            <person name="Henrissat B."/>
            <person name="Grigoriev I.V."/>
            <person name="Hibbett D.S."/>
            <person name="Martin F."/>
        </authorList>
    </citation>
    <scope>NUCLEOTIDE SEQUENCE [LARGE SCALE GENOMIC DNA]</scope>
    <source>
        <strain evidence="3">FD-334 SS-4</strain>
    </source>
</reference>
<feature type="compositionally biased region" description="Basic and acidic residues" evidence="1">
    <location>
        <begin position="13"/>
        <end position="23"/>
    </location>
</feature>
<evidence type="ECO:0000313" key="3">
    <source>
        <dbReference type="Proteomes" id="UP000054270"/>
    </source>
</evidence>
<accession>A0A0D2NPX8</accession>
<sequence length="60" mass="6551">MVWRFANGITTSRAEKATSRAENTRVSLTQVPENSHGGNHNLNSNNINSIIDNNVAITIT</sequence>
<protein>
    <submittedName>
        <fullName evidence="2">Uncharacterized protein</fullName>
    </submittedName>
</protein>
<proteinExistence type="predicted"/>
<organism evidence="2 3">
    <name type="scientific">Hypholoma sublateritium (strain FD-334 SS-4)</name>
    <dbReference type="NCBI Taxonomy" id="945553"/>
    <lineage>
        <taxon>Eukaryota</taxon>
        <taxon>Fungi</taxon>
        <taxon>Dikarya</taxon>
        <taxon>Basidiomycota</taxon>
        <taxon>Agaricomycotina</taxon>
        <taxon>Agaricomycetes</taxon>
        <taxon>Agaricomycetidae</taxon>
        <taxon>Agaricales</taxon>
        <taxon>Agaricineae</taxon>
        <taxon>Strophariaceae</taxon>
        <taxon>Hypholoma</taxon>
    </lineage>
</organism>
<keyword evidence="3" id="KW-1185">Reference proteome</keyword>
<feature type="region of interest" description="Disordered" evidence="1">
    <location>
        <begin position="1"/>
        <end position="24"/>
    </location>
</feature>
<dbReference type="EMBL" id="KN817563">
    <property type="protein sequence ID" value="KJA20824.1"/>
    <property type="molecule type" value="Genomic_DNA"/>
</dbReference>
<evidence type="ECO:0000256" key="1">
    <source>
        <dbReference type="SAM" id="MobiDB-lite"/>
    </source>
</evidence>
<name>A0A0D2NPX8_HYPSF</name>
<evidence type="ECO:0000313" key="2">
    <source>
        <dbReference type="EMBL" id="KJA20824.1"/>
    </source>
</evidence>
<dbReference type="AlphaFoldDB" id="A0A0D2NPX8"/>
<gene>
    <name evidence="2" type="ORF">HYPSUDRAFT_42622</name>
</gene>
<dbReference type="Proteomes" id="UP000054270">
    <property type="component" value="Unassembled WGS sequence"/>
</dbReference>